<comment type="similarity">
    <text evidence="2">Belongs to the acyl-CoA dehydrogenase family.</text>
</comment>
<dbReference type="InterPro" id="IPR006091">
    <property type="entry name" value="Acyl-CoA_Oxase/DH_mid-dom"/>
</dbReference>
<accession>A0ABW9B468</accession>
<dbReference type="InterPro" id="IPR009075">
    <property type="entry name" value="AcylCo_DH/oxidase_C"/>
</dbReference>
<dbReference type="InterPro" id="IPR046373">
    <property type="entry name" value="Acyl-CoA_Oxase/DH_mid-dom_sf"/>
</dbReference>
<evidence type="ECO:0000256" key="1">
    <source>
        <dbReference type="ARBA" id="ARBA00001974"/>
    </source>
</evidence>
<dbReference type="SUPFAM" id="SSF47203">
    <property type="entry name" value="Acyl-CoA dehydrogenase C-terminal domain-like"/>
    <property type="match status" value="1"/>
</dbReference>
<dbReference type="PROSITE" id="PS00073">
    <property type="entry name" value="ACYL_COA_DH_2"/>
    <property type="match status" value="1"/>
</dbReference>
<evidence type="ECO:0000256" key="4">
    <source>
        <dbReference type="ARBA" id="ARBA00022827"/>
    </source>
</evidence>
<dbReference type="InterPro" id="IPR006089">
    <property type="entry name" value="Acyl-CoA_DH_CS"/>
</dbReference>
<dbReference type="Gene3D" id="1.10.540.10">
    <property type="entry name" value="Acyl-CoA dehydrogenase/oxidase, N-terminal domain"/>
    <property type="match status" value="1"/>
</dbReference>
<dbReference type="InterPro" id="IPR013786">
    <property type="entry name" value="AcylCoA_DH/ox_N"/>
</dbReference>
<dbReference type="EMBL" id="JAQQEZ010000038">
    <property type="protein sequence ID" value="MFM0006257.1"/>
    <property type="molecule type" value="Genomic_DNA"/>
</dbReference>
<evidence type="ECO:0000313" key="9">
    <source>
        <dbReference type="Proteomes" id="UP001629230"/>
    </source>
</evidence>
<keyword evidence="9" id="KW-1185">Reference proteome</keyword>
<dbReference type="PIRSF" id="PIRSF016578">
    <property type="entry name" value="HsaA"/>
    <property type="match status" value="1"/>
</dbReference>
<evidence type="ECO:0000313" key="8">
    <source>
        <dbReference type="EMBL" id="MFM0006257.1"/>
    </source>
</evidence>
<keyword evidence="3" id="KW-0285">Flavoprotein</keyword>
<dbReference type="PANTHER" id="PTHR43884:SF12">
    <property type="entry name" value="ISOVALERYL-COA DEHYDROGENASE, MITOCHONDRIAL-RELATED"/>
    <property type="match status" value="1"/>
</dbReference>
<dbReference type="InterPro" id="IPR037069">
    <property type="entry name" value="AcylCoA_DH/ox_N_sf"/>
</dbReference>
<organism evidence="8 9">
    <name type="scientific">Paraburkholderia dipogonis</name>
    <dbReference type="NCBI Taxonomy" id="1211383"/>
    <lineage>
        <taxon>Bacteria</taxon>
        <taxon>Pseudomonadati</taxon>
        <taxon>Pseudomonadota</taxon>
        <taxon>Betaproteobacteria</taxon>
        <taxon>Burkholderiales</taxon>
        <taxon>Burkholderiaceae</taxon>
        <taxon>Paraburkholderia</taxon>
    </lineage>
</organism>
<name>A0ABW9B468_9BURK</name>
<dbReference type="Gene3D" id="1.20.140.10">
    <property type="entry name" value="Butyryl-CoA Dehydrogenase, subunit A, domain 3"/>
    <property type="match status" value="1"/>
</dbReference>
<evidence type="ECO:0000259" key="7">
    <source>
        <dbReference type="Pfam" id="PF02771"/>
    </source>
</evidence>
<proteinExistence type="inferred from homology"/>
<sequence>MVTPELQEIRDSVLRLCTKFDDNYWSKRDKEGGFPQDFYQEVGAGGWLGTAVPEEFGGAGLGITEAAIVLQAIAESGGAMQACSAVHLNIFGLNPVSIHGSHEQKMRILPPMVRAELKACFAITEPETGLDTTKLQTSAIREGDHYLVNGSKVWISTAQVADNMMLLARTTPIENVKKPTDGLSMFFTKLDRQFIEVREIEKMGRRAIDSNMLFINNLKVPATDLVGEEGKGFKYLLAGINPERILVAAEAIGIGRVALKRATQYAKERVVFGRPIGMNQGIQHPLARSWAELEAANLMMLRAAELYDAGKECGPEANAAKLLAAEAGFTACETAMQTHGGFGYSKEYQIERYFREAALLKLVPVTAQMILCNIAEKVLGLPKSY</sequence>
<protein>
    <submittedName>
        <fullName evidence="8">Acyl-CoA/acyl-ACP dehydrogenase</fullName>
    </submittedName>
</protein>
<keyword evidence="4" id="KW-0274">FAD</keyword>
<dbReference type="SUPFAM" id="SSF56645">
    <property type="entry name" value="Acyl-CoA dehydrogenase NM domain-like"/>
    <property type="match status" value="1"/>
</dbReference>
<feature type="domain" description="Acyl-CoA oxidase/dehydrogenase middle" evidence="6">
    <location>
        <begin position="120"/>
        <end position="217"/>
    </location>
</feature>
<reference evidence="8 9" key="1">
    <citation type="journal article" date="2024" name="Chem. Sci.">
        <title>Discovery of megapolipeptins by genome mining of a Burkholderiales bacteria collection.</title>
        <authorList>
            <person name="Paulo B.S."/>
            <person name="Recchia M.J.J."/>
            <person name="Lee S."/>
            <person name="Fergusson C.H."/>
            <person name="Romanowski S.B."/>
            <person name="Hernandez A."/>
            <person name="Krull N."/>
            <person name="Liu D.Y."/>
            <person name="Cavanagh H."/>
            <person name="Bos A."/>
            <person name="Gray C.A."/>
            <person name="Murphy B.T."/>
            <person name="Linington R.G."/>
            <person name="Eustaquio A.S."/>
        </authorList>
    </citation>
    <scope>NUCLEOTIDE SEQUENCE [LARGE SCALE GENOMIC DNA]</scope>
    <source>
        <strain evidence="8 9">RL17-350-BIC-A</strain>
    </source>
</reference>
<feature type="domain" description="Acyl-CoA dehydrogenase/oxidase N-terminal" evidence="7">
    <location>
        <begin position="3"/>
        <end position="116"/>
    </location>
</feature>
<dbReference type="InterPro" id="IPR036250">
    <property type="entry name" value="AcylCo_DH-like_C"/>
</dbReference>
<dbReference type="Pfam" id="PF02770">
    <property type="entry name" value="Acyl-CoA_dh_M"/>
    <property type="match status" value="1"/>
</dbReference>
<evidence type="ECO:0000256" key="3">
    <source>
        <dbReference type="ARBA" id="ARBA00022630"/>
    </source>
</evidence>
<feature type="domain" description="Acyl-CoA dehydrogenase/oxidase C-terminal" evidence="5">
    <location>
        <begin position="230"/>
        <end position="371"/>
    </location>
</feature>
<dbReference type="PANTHER" id="PTHR43884">
    <property type="entry name" value="ACYL-COA DEHYDROGENASE"/>
    <property type="match status" value="1"/>
</dbReference>
<dbReference type="Proteomes" id="UP001629230">
    <property type="component" value="Unassembled WGS sequence"/>
</dbReference>
<evidence type="ECO:0000259" key="5">
    <source>
        <dbReference type="Pfam" id="PF00441"/>
    </source>
</evidence>
<evidence type="ECO:0000259" key="6">
    <source>
        <dbReference type="Pfam" id="PF02770"/>
    </source>
</evidence>
<dbReference type="InterPro" id="IPR009100">
    <property type="entry name" value="AcylCoA_DH/oxidase_NM_dom_sf"/>
</dbReference>
<dbReference type="Pfam" id="PF02771">
    <property type="entry name" value="Acyl-CoA_dh_N"/>
    <property type="match status" value="1"/>
</dbReference>
<evidence type="ECO:0000256" key="2">
    <source>
        <dbReference type="ARBA" id="ARBA00009347"/>
    </source>
</evidence>
<comment type="caution">
    <text evidence="8">The sequence shown here is derived from an EMBL/GenBank/DDBJ whole genome shotgun (WGS) entry which is preliminary data.</text>
</comment>
<comment type="cofactor">
    <cofactor evidence="1">
        <name>FAD</name>
        <dbReference type="ChEBI" id="CHEBI:57692"/>
    </cofactor>
</comment>
<gene>
    <name evidence="8" type="ORF">PQR57_35385</name>
</gene>
<dbReference type="Pfam" id="PF00441">
    <property type="entry name" value="Acyl-CoA_dh_1"/>
    <property type="match status" value="1"/>
</dbReference>
<dbReference type="RefSeq" id="WP_408180841.1">
    <property type="nucleotide sequence ID" value="NZ_JAQQEZ010000038.1"/>
</dbReference>
<dbReference type="Gene3D" id="2.40.110.10">
    <property type="entry name" value="Butyryl-CoA Dehydrogenase, subunit A, domain 2"/>
    <property type="match status" value="1"/>
</dbReference>